<proteinExistence type="predicted"/>
<dbReference type="RefSeq" id="XP_006818897.1">
    <property type="nucleotide sequence ID" value="XM_006818834.1"/>
</dbReference>
<dbReference type="Pfam" id="PF00620">
    <property type="entry name" value="RhoGAP"/>
    <property type="match status" value="1"/>
</dbReference>
<protein>
    <submittedName>
        <fullName evidence="5">Rho GTPase-activating protein 18-like</fullName>
    </submittedName>
</protein>
<dbReference type="InterPro" id="IPR008936">
    <property type="entry name" value="Rho_GTPase_activation_prot"/>
</dbReference>
<dbReference type="PANTHER" id="PTHR14963:SF1">
    <property type="entry name" value="RHO GTPASE-ACTIVATING PROTEIN CONUNDRUM"/>
    <property type="match status" value="1"/>
</dbReference>
<feature type="domain" description="Rho-GAP" evidence="3">
    <location>
        <begin position="272"/>
        <end position="473"/>
    </location>
</feature>
<feature type="compositionally biased region" description="Basic and acidic residues" evidence="2">
    <location>
        <begin position="18"/>
        <end position="29"/>
    </location>
</feature>
<feature type="non-terminal residue" evidence="5">
    <location>
        <position position="568"/>
    </location>
</feature>
<dbReference type="InterPro" id="IPR000198">
    <property type="entry name" value="RhoGAP_dom"/>
</dbReference>
<reference evidence="5" key="1">
    <citation type="submission" date="2025-08" db="UniProtKB">
        <authorList>
            <consortium name="RefSeq"/>
        </authorList>
    </citation>
    <scope>IDENTIFICATION</scope>
    <source>
        <tissue evidence="5">Testes</tissue>
    </source>
</reference>
<evidence type="ECO:0000259" key="3">
    <source>
        <dbReference type="PROSITE" id="PS50238"/>
    </source>
</evidence>
<evidence type="ECO:0000313" key="5">
    <source>
        <dbReference type="RefSeq" id="XP_006818897.1"/>
    </source>
</evidence>
<dbReference type="Proteomes" id="UP000694865">
    <property type="component" value="Unplaced"/>
</dbReference>
<accession>A0ABM0MFV6</accession>
<organism evidence="4 5">
    <name type="scientific">Saccoglossus kowalevskii</name>
    <name type="common">Acorn worm</name>
    <dbReference type="NCBI Taxonomy" id="10224"/>
    <lineage>
        <taxon>Eukaryota</taxon>
        <taxon>Metazoa</taxon>
        <taxon>Hemichordata</taxon>
        <taxon>Enteropneusta</taxon>
        <taxon>Harrimaniidae</taxon>
        <taxon>Saccoglossus</taxon>
    </lineage>
</organism>
<dbReference type="PROSITE" id="PS50238">
    <property type="entry name" value="RHOGAP"/>
    <property type="match status" value="1"/>
</dbReference>
<keyword evidence="4" id="KW-1185">Reference proteome</keyword>
<dbReference type="SUPFAM" id="SSF48350">
    <property type="entry name" value="GTPase activation domain, GAP"/>
    <property type="match status" value="1"/>
</dbReference>
<dbReference type="GeneID" id="102807446"/>
<evidence type="ECO:0000256" key="1">
    <source>
        <dbReference type="ARBA" id="ARBA00022468"/>
    </source>
</evidence>
<sequence length="568" mass="64385">MESRRIGKSDELDIYINELKDIEENKPTDETEITEEDTPKTPDEGEEEVAWLKEAGFELLASKFEEGKELEADVLHSVTSSLTKTQAAAVQKRVNTLNATLRKRYKSSTVPDVRDIFPLQGGVENQTAIARRESRNHRRSRTVPEYLDRPLIKTKEAAGIDSGIAEITTVGIKTLSLTHTLPVDVPNTSQTIEHNAELDTNDKSVEARLNITIVPDKLGLTSLDYLAPKDVDRIRSLALIELTAMFDSYLLSLRPLRRSGKKKYKETGLFGVPLHILLENDRRRQSKATIPLIFQQMMAYLKVKGIKDEGILRIPGSSTRMKVLRKELESQYSSGCSVFQFNNARSHDVAGLLKQFLRELPIPLLTLEYIQAFAMVENIPNRRQQIQALNLLILVLPDIYRHSLRVLLDFLTQVTENEPFNKMTIINVAMIMAPNLFAVQALSSKSMSTLEMQLAAGTSNVVRMLINYRRILWMVPSLMVLQLRHLYNNEIKNGSSKKSKDSKYMNFFHSSRKGRDDSIKKSDYKEGVIRVQAPQFTQITISMQLTDTTTAADVVAKFKRSTVITETE</sequence>
<dbReference type="PANTHER" id="PTHR14963">
    <property type="entry name" value="RHO GTPASE ACTIVATING PROTEIN 18,19-RELATED"/>
    <property type="match status" value="1"/>
</dbReference>
<dbReference type="SMART" id="SM00324">
    <property type="entry name" value="RhoGAP"/>
    <property type="match status" value="1"/>
</dbReference>
<keyword evidence="1" id="KW-0343">GTPase activation</keyword>
<feature type="region of interest" description="Disordered" evidence="2">
    <location>
        <begin position="18"/>
        <end position="47"/>
    </location>
</feature>
<evidence type="ECO:0000256" key="2">
    <source>
        <dbReference type="SAM" id="MobiDB-lite"/>
    </source>
</evidence>
<name>A0ABM0MFV6_SACKO</name>
<dbReference type="Gene3D" id="1.10.555.10">
    <property type="entry name" value="Rho GTPase activation protein"/>
    <property type="match status" value="1"/>
</dbReference>
<evidence type="ECO:0000313" key="4">
    <source>
        <dbReference type="Proteomes" id="UP000694865"/>
    </source>
</evidence>
<gene>
    <name evidence="5" type="primary">LOC102807446</name>
</gene>